<protein>
    <submittedName>
        <fullName evidence="3">Uncharacterized protein</fullName>
    </submittedName>
</protein>
<feature type="compositionally biased region" description="Basic and acidic residues" evidence="1">
    <location>
        <begin position="52"/>
        <end position="66"/>
    </location>
</feature>
<evidence type="ECO:0000313" key="4">
    <source>
        <dbReference type="Proteomes" id="UP001648503"/>
    </source>
</evidence>
<reference evidence="3 4" key="1">
    <citation type="submission" date="2021-02" db="EMBL/GenBank/DDBJ databases">
        <title>Variation within the Batrachochytrium salamandrivorans European outbreak.</title>
        <authorList>
            <person name="Kelly M."/>
            <person name="Pasmans F."/>
            <person name="Shea T.P."/>
            <person name="Munoz J.F."/>
            <person name="Carranza S."/>
            <person name="Cuomo C.A."/>
            <person name="Martel A."/>
        </authorList>
    </citation>
    <scope>NUCLEOTIDE SEQUENCE [LARGE SCALE GENOMIC DNA]</scope>
    <source>
        <strain evidence="3 4">AMFP18/2</strain>
    </source>
</reference>
<feature type="chain" id="PRO_5046027046" evidence="2">
    <location>
        <begin position="19"/>
        <end position="526"/>
    </location>
</feature>
<feature type="region of interest" description="Disordered" evidence="1">
    <location>
        <begin position="52"/>
        <end position="351"/>
    </location>
</feature>
<keyword evidence="4" id="KW-1185">Reference proteome</keyword>
<sequence length="526" mass="57439">MRLSAIALSMYLIGTVSANPHPTLGPEYEGVSESCRYILNRWFNGECKHSSGKVEYHKEDTPKPEESAQGSSKSLSVSDDDKPKEPQDPQPEEQSNEDTTTPKKGPSRGSPVSIGEVATPDLIKQSVKYWEERNEKFPPGKTKADGPKREVKLLTSSDLSEPNEPQDSPTQEQSGEVTTAPNAEFNHDSSSFTGASTGPDGAIGTDDHLEEESQGSALGQTKIEAPKGGSLEPEESIHNPYESLSVSDLSEPKEPQDSPTQEQSGEVITAPNTGSNHDSSVSTGAATGPDGAIGTGAHQAKESQGSALDLAKGADSSIPDSLALESTNLNLPGKRPNTRKRGGRYPTTSNDIPKVTNVREFLALDDSEVLSKSRKEEALKLFFYLNKPTSRNGRLYTLTRISEPEKESIEQEKMAAYFESTYEVKQANQNLLKCEREIFSFPGSNPSLASKYSKAKTSQTKAIEKRALTDEEEGEYLIHLCLTARGKLLFAQSKSEQAWLKLTEEQKGLYRYIKSSITHMIFQLGM</sequence>
<evidence type="ECO:0000313" key="3">
    <source>
        <dbReference type="EMBL" id="KAH6592949.1"/>
    </source>
</evidence>
<accession>A0ABQ8F680</accession>
<comment type="caution">
    <text evidence="3">The sequence shown here is derived from an EMBL/GenBank/DDBJ whole genome shotgun (WGS) entry which is preliminary data.</text>
</comment>
<dbReference type="Proteomes" id="UP001648503">
    <property type="component" value="Unassembled WGS sequence"/>
</dbReference>
<feature type="compositionally biased region" description="Polar residues" evidence="1">
    <location>
        <begin position="154"/>
        <end position="181"/>
    </location>
</feature>
<keyword evidence="2" id="KW-0732">Signal</keyword>
<feature type="compositionally biased region" description="Polar residues" evidence="1">
    <location>
        <begin position="257"/>
        <end position="285"/>
    </location>
</feature>
<gene>
    <name evidence="3" type="ORF">BASA50_007676</name>
</gene>
<feature type="signal peptide" evidence="2">
    <location>
        <begin position="1"/>
        <end position="18"/>
    </location>
</feature>
<dbReference type="EMBL" id="JAFCIX010000364">
    <property type="protein sequence ID" value="KAH6592949.1"/>
    <property type="molecule type" value="Genomic_DNA"/>
</dbReference>
<proteinExistence type="predicted"/>
<feature type="compositionally biased region" description="Basic and acidic residues" evidence="1">
    <location>
        <begin position="129"/>
        <end position="152"/>
    </location>
</feature>
<evidence type="ECO:0000256" key="2">
    <source>
        <dbReference type="SAM" id="SignalP"/>
    </source>
</evidence>
<evidence type="ECO:0000256" key="1">
    <source>
        <dbReference type="SAM" id="MobiDB-lite"/>
    </source>
</evidence>
<name>A0ABQ8F680_9FUNG</name>
<organism evidence="3 4">
    <name type="scientific">Batrachochytrium salamandrivorans</name>
    <dbReference type="NCBI Taxonomy" id="1357716"/>
    <lineage>
        <taxon>Eukaryota</taxon>
        <taxon>Fungi</taxon>
        <taxon>Fungi incertae sedis</taxon>
        <taxon>Chytridiomycota</taxon>
        <taxon>Chytridiomycota incertae sedis</taxon>
        <taxon>Chytridiomycetes</taxon>
        <taxon>Rhizophydiales</taxon>
        <taxon>Rhizophydiales incertae sedis</taxon>
        <taxon>Batrachochytrium</taxon>
    </lineage>
</organism>